<evidence type="ECO:0000313" key="4">
    <source>
        <dbReference type="EMBL" id="TWU24681.1"/>
    </source>
</evidence>
<organism evidence="4 5">
    <name type="scientific">Bythopirellula polymerisocia</name>
    <dbReference type="NCBI Taxonomy" id="2528003"/>
    <lineage>
        <taxon>Bacteria</taxon>
        <taxon>Pseudomonadati</taxon>
        <taxon>Planctomycetota</taxon>
        <taxon>Planctomycetia</taxon>
        <taxon>Pirellulales</taxon>
        <taxon>Lacipirellulaceae</taxon>
        <taxon>Bythopirellula</taxon>
    </lineage>
</organism>
<evidence type="ECO:0000313" key="5">
    <source>
        <dbReference type="Proteomes" id="UP000318437"/>
    </source>
</evidence>
<keyword evidence="5" id="KW-1185">Reference proteome</keyword>
<gene>
    <name evidence="4" type="primary">tuaA</name>
    <name evidence="4" type="ORF">Pla144_35670</name>
</gene>
<dbReference type="Pfam" id="PF02397">
    <property type="entry name" value="Bac_transf"/>
    <property type="match status" value="1"/>
</dbReference>
<keyword evidence="4" id="KW-0808">Transferase</keyword>
<comment type="similarity">
    <text evidence="1">Belongs to the bacterial sugar transferase family.</text>
</comment>
<feature type="transmembrane region" description="Helical" evidence="2">
    <location>
        <begin position="15"/>
        <end position="36"/>
    </location>
</feature>
<sequence>MLTRQQQIVKRTFDVVLSAVGLVVCVLPIALAVLIARMETRRSGIFRQTRVGQRGRLFSVYKIRTMHDLAGITTHVTRKHDPRITRSGQLLRLTRIDELPQLFNVLKGDMSLVGPRPDVQEVAWRLKQEAPLVLTVRPGITGPASLKYREEEEILEMCADPEWVNEAILFPDKMRINTAYVQNYCWQLDLKFLWQTISGTGERASINDISKQIANRRRAA</sequence>
<protein>
    <submittedName>
        <fullName evidence="4">Putative undecaprenyl-phosphate N-acetylgalactosaminyl 1-phosphate transferase</fullName>
        <ecNumber evidence="4">2.7.8.-</ecNumber>
    </submittedName>
</protein>
<dbReference type="EMBL" id="SJPS01000005">
    <property type="protein sequence ID" value="TWU24681.1"/>
    <property type="molecule type" value="Genomic_DNA"/>
</dbReference>
<evidence type="ECO:0000259" key="3">
    <source>
        <dbReference type="Pfam" id="PF02397"/>
    </source>
</evidence>
<keyword evidence="2" id="KW-1133">Transmembrane helix</keyword>
<keyword evidence="2" id="KW-0812">Transmembrane</keyword>
<keyword evidence="2" id="KW-0472">Membrane</keyword>
<name>A0A5C6CMV6_9BACT</name>
<dbReference type="PANTHER" id="PTHR30576">
    <property type="entry name" value="COLANIC BIOSYNTHESIS UDP-GLUCOSE LIPID CARRIER TRANSFERASE"/>
    <property type="match status" value="1"/>
</dbReference>
<dbReference type="GO" id="GO:0016780">
    <property type="term" value="F:phosphotransferase activity, for other substituted phosphate groups"/>
    <property type="evidence" value="ECO:0007669"/>
    <property type="project" value="TreeGrafter"/>
</dbReference>
<comment type="caution">
    <text evidence="4">The sequence shown here is derived from an EMBL/GenBank/DDBJ whole genome shotgun (WGS) entry which is preliminary data.</text>
</comment>
<evidence type="ECO:0000256" key="2">
    <source>
        <dbReference type="SAM" id="Phobius"/>
    </source>
</evidence>
<dbReference type="OrthoDB" id="9766874at2"/>
<dbReference type="InterPro" id="IPR003362">
    <property type="entry name" value="Bact_transf"/>
</dbReference>
<evidence type="ECO:0000256" key="1">
    <source>
        <dbReference type="ARBA" id="ARBA00006464"/>
    </source>
</evidence>
<dbReference type="AlphaFoldDB" id="A0A5C6CMV6"/>
<accession>A0A5C6CMV6</accession>
<dbReference type="PANTHER" id="PTHR30576:SF20">
    <property type="entry name" value="QUINOVOSAMINEPHOSPHOTRANSFERAE-RELATED"/>
    <property type="match status" value="1"/>
</dbReference>
<proteinExistence type="inferred from homology"/>
<dbReference type="RefSeq" id="WP_146451904.1">
    <property type="nucleotide sequence ID" value="NZ_SJPS01000005.1"/>
</dbReference>
<dbReference type="Proteomes" id="UP000318437">
    <property type="component" value="Unassembled WGS sequence"/>
</dbReference>
<feature type="domain" description="Bacterial sugar transferase" evidence="3">
    <location>
        <begin position="10"/>
        <end position="198"/>
    </location>
</feature>
<dbReference type="EC" id="2.7.8.-" evidence="4"/>
<reference evidence="4 5" key="1">
    <citation type="submission" date="2019-02" db="EMBL/GenBank/DDBJ databases">
        <title>Deep-cultivation of Planctomycetes and their phenomic and genomic characterization uncovers novel biology.</title>
        <authorList>
            <person name="Wiegand S."/>
            <person name="Jogler M."/>
            <person name="Boedeker C."/>
            <person name="Pinto D."/>
            <person name="Vollmers J."/>
            <person name="Rivas-Marin E."/>
            <person name="Kohn T."/>
            <person name="Peeters S.H."/>
            <person name="Heuer A."/>
            <person name="Rast P."/>
            <person name="Oberbeckmann S."/>
            <person name="Bunk B."/>
            <person name="Jeske O."/>
            <person name="Meyerdierks A."/>
            <person name="Storesund J.E."/>
            <person name="Kallscheuer N."/>
            <person name="Luecker S."/>
            <person name="Lage O.M."/>
            <person name="Pohl T."/>
            <person name="Merkel B.J."/>
            <person name="Hornburger P."/>
            <person name="Mueller R.-W."/>
            <person name="Bruemmer F."/>
            <person name="Labrenz M."/>
            <person name="Spormann A.M."/>
            <person name="Op Den Camp H."/>
            <person name="Overmann J."/>
            <person name="Amann R."/>
            <person name="Jetten M.S.M."/>
            <person name="Mascher T."/>
            <person name="Medema M.H."/>
            <person name="Devos D.P."/>
            <person name="Kaster A.-K."/>
            <person name="Ovreas L."/>
            <person name="Rohde M."/>
            <person name="Galperin M.Y."/>
            <person name="Jogler C."/>
        </authorList>
    </citation>
    <scope>NUCLEOTIDE SEQUENCE [LARGE SCALE GENOMIC DNA]</scope>
    <source>
        <strain evidence="4 5">Pla144</strain>
    </source>
</reference>